<dbReference type="Proteomes" id="UP000315434">
    <property type="component" value="Unassembled WGS sequence"/>
</dbReference>
<protein>
    <submittedName>
        <fullName evidence="2">KTSC domain-containing protein</fullName>
    </submittedName>
</protein>
<dbReference type="OrthoDB" id="8450910at2"/>
<organism evidence="2 3">
    <name type="scientific">Rhizobium rhizogenes</name>
    <name type="common">Agrobacterium rhizogenes</name>
    <dbReference type="NCBI Taxonomy" id="359"/>
    <lineage>
        <taxon>Bacteria</taxon>
        <taxon>Pseudomonadati</taxon>
        <taxon>Pseudomonadota</taxon>
        <taxon>Alphaproteobacteria</taxon>
        <taxon>Hyphomicrobiales</taxon>
        <taxon>Rhizobiaceae</taxon>
        <taxon>Rhizobium/Agrobacterium group</taxon>
        <taxon>Rhizobium</taxon>
    </lineage>
</organism>
<reference evidence="2 3" key="1">
    <citation type="journal article" date="2019" name="Appl. Microbiol. Biotechnol.">
        <title>Differential efficiency of wild type rhizogenic strains for rol gene transformation of plants.</title>
        <authorList>
            <person name="Desmet S."/>
            <person name="De Keyser E."/>
            <person name="Van Vaerenbergh J."/>
            <person name="Baeyen S."/>
            <person name="Van Huylenbroeck J."/>
            <person name="Geelen D."/>
            <person name="Dhooghe E."/>
        </authorList>
    </citation>
    <scope>NUCLEOTIDE SEQUENCE [LARGE SCALE GENOMIC DNA]</scope>
    <source>
        <strain evidence="2 3">GBBC3284</strain>
    </source>
</reference>
<evidence type="ECO:0000313" key="3">
    <source>
        <dbReference type="Proteomes" id="UP000315434"/>
    </source>
</evidence>
<evidence type="ECO:0000259" key="1">
    <source>
        <dbReference type="Pfam" id="PF13619"/>
    </source>
</evidence>
<name>A0A546XID6_RHIRH</name>
<sequence length="47" mass="5511">MSIWFVESGGPYDYYGVPERVYLDIFKAASAGTYFNLYIRDKYSSNR</sequence>
<feature type="domain" description="KTSC" evidence="1">
    <location>
        <begin position="1"/>
        <end position="43"/>
    </location>
</feature>
<dbReference type="Pfam" id="PF13619">
    <property type="entry name" value="KTSC"/>
    <property type="match status" value="1"/>
</dbReference>
<dbReference type="EMBL" id="SGNY01000003">
    <property type="protein sequence ID" value="TRB00511.1"/>
    <property type="molecule type" value="Genomic_DNA"/>
</dbReference>
<accession>A0A546XID6</accession>
<comment type="caution">
    <text evidence="2">The sequence shown here is derived from an EMBL/GenBank/DDBJ whole genome shotgun (WGS) entry which is preliminary data.</text>
</comment>
<dbReference type="InterPro" id="IPR025309">
    <property type="entry name" value="KTSC_dom"/>
</dbReference>
<dbReference type="AlphaFoldDB" id="A0A546XID6"/>
<gene>
    <name evidence="2" type="ORF">EXN68_12480</name>
</gene>
<proteinExistence type="predicted"/>
<evidence type="ECO:0000313" key="2">
    <source>
        <dbReference type="EMBL" id="TRB00511.1"/>
    </source>
</evidence>